<sequence>MAKDIFELPGYRERRSRYRYCTRPVSQTWLPAVAWVYLGLIKPLGLSRHKPNSELLPKDDRYVRLFVFLLAPRTYEDVYLPRCSLFQMTIPTFQAWPSKTLCTELFGSCAFLSEGDSLTKPGPPSATLLVLFARTRCTTKSILLRWMVSNHVQRSIEHPQLVPF</sequence>
<name>A0AA39J0W0_9AGAR</name>
<keyword evidence="2" id="KW-1185">Reference proteome</keyword>
<dbReference type="AlphaFoldDB" id="A0AA39J0W0"/>
<proteinExistence type="predicted"/>
<evidence type="ECO:0000313" key="2">
    <source>
        <dbReference type="Proteomes" id="UP001175226"/>
    </source>
</evidence>
<comment type="caution">
    <text evidence="1">The sequence shown here is derived from an EMBL/GenBank/DDBJ whole genome shotgun (WGS) entry which is preliminary data.</text>
</comment>
<protein>
    <submittedName>
        <fullName evidence="1">Uncharacterized protein</fullName>
    </submittedName>
</protein>
<reference evidence="1" key="1">
    <citation type="submission" date="2023-06" db="EMBL/GenBank/DDBJ databases">
        <authorList>
            <consortium name="Lawrence Berkeley National Laboratory"/>
            <person name="Ahrendt S."/>
            <person name="Sahu N."/>
            <person name="Indic B."/>
            <person name="Wong-Bajracharya J."/>
            <person name="Merenyi Z."/>
            <person name="Ke H.-M."/>
            <person name="Monk M."/>
            <person name="Kocsube S."/>
            <person name="Drula E."/>
            <person name="Lipzen A."/>
            <person name="Balint B."/>
            <person name="Henrissat B."/>
            <person name="Andreopoulos B."/>
            <person name="Martin F.M."/>
            <person name="Harder C.B."/>
            <person name="Rigling D."/>
            <person name="Ford K.L."/>
            <person name="Foster G.D."/>
            <person name="Pangilinan J."/>
            <person name="Papanicolaou A."/>
            <person name="Barry K."/>
            <person name="LaButti K."/>
            <person name="Viragh M."/>
            <person name="Koriabine M."/>
            <person name="Yan M."/>
            <person name="Riley R."/>
            <person name="Champramary S."/>
            <person name="Plett K.L."/>
            <person name="Tsai I.J."/>
            <person name="Slot J."/>
            <person name="Sipos G."/>
            <person name="Plett J."/>
            <person name="Nagy L.G."/>
            <person name="Grigoriev I.V."/>
        </authorList>
    </citation>
    <scope>NUCLEOTIDE SEQUENCE</scope>
    <source>
        <strain evidence="1">FPL87.14</strain>
    </source>
</reference>
<evidence type="ECO:0000313" key="1">
    <source>
        <dbReference type="EMBL" id="KAK0433454.1"/>
    </source>
</evidence>
<organism evidence="1 2">
    <name type="scientific">Armillaria borealis</name>
    <dbReference type="NCBI Taxonomy" id="47425"/>
    <lineage>
        <taxon>Eukaryota</taxon>
        <taxon>Fungi</taxon>
        <taxon>Dikarya</taxon>
        <taxon>Basidiomycota</taxon>
        <taxon>Agaricomycotina</taxon>
        <taxon>Agaricomycetes</taxon>
        <taxon>Agaricomycetidae</taxon>
        <taxon>Agaricales</taxon>
        <taxon>Marasmiineae</taxon>
        <taxon>Physalacriaceae</taxon>
        <taxon>Armillaria</taxon>
    </lineage>
</organism>
<dbReference type="EMBL" id="JAUEPT010000081">
    <property type="protein sequence ID" value="KAK0433454.1"/>
    <property type="molecule type" value="Genomic_DNA"/>
</dbReference>
<accession>A0AA39J0W0</accession>
<gene>
    <name evidence="1" type="ORF">EV421DRAFT_1434279</name>
</gene>
<dbReference type="Proteomes" id="UP001175226">
    <property type="component" value="Unassembled WGS sequence"/>
</dbReference>